<proteinExistence type="predicted"/>
<accession>A0A4Y2BPW9</accession>
<dbReference type="EMBL" id="BGPR01000098">
    <property type="protein sequence ID" value="GBL93983.1"/>
    <property type="molecule type" value="Genomic_DNA"/>
</dbReference>
<dbReference type="Proteomes" id="UP000499080">
    <property type="component" value="Unassembled WGS sequence"/>
</dbReference>
<organism evidence="1 2">
    <name type="scientific">Araneus ventricosus</name>
    <name type="common">Orbweaver spider</name>
    <name type="synonym">Epeira ventricosa</name>
    <dbReference type="NCBI Taxonomy" id="182803"/>
    <lineage>
        <taxon>Eukaryota</taxon>
        <taxon>Metazoa</taxon>
        <taxon>Ecdysozoa</taxon>
        <taxon>Arthropoda</taxon>
        <taxon>Chelicerata</taxon>
        <taxon>Arachnida</taxon>
        <taxon>Araneae</taxon>
        <taxon>Araneomorphae</taxon>
        <taxon>Entelegynae</taxon>
        <taxon>Araneoidea</taxon>
        <taxon>Araneidae</taxon>
        <taxon>Araneus</taxon>
    </lineage>
</organism>
<sequence>MGVRHKKNYEVDIDGSESDWKSALKYKAQRIPFATVRVPSHHYFSHLPSTKAEILPESTAPYGIAIACIRDMIPLMFLYALVHVNSAVVKLRTIGVERKLRNSSLYLTVLQNEEIHPKTALM</sequence>
<gene>
    <name evidence="1" type="ORF">AVEN_76704_1</name>
</gene>
<reference evidence="1 2" key="1">
    <citation type="journal article" date="2019" name="Sci. Rep.">
        <title>Orb-weaving spider Araneus ventricosus genome elucidates the spidroin gene catalogue.</title>
        <authorList>
            <person name="Kono N."/>
            <person name="Nakamura H."/>
            <person name="Ohtoshi R."/>
            <person name="Moran D.A.P."/>
            <person name="Shinohara A."/>
            <person name="Yoshida Y."/>
            <person name="Fujiwara M."/>
            <person name="Mori M."/>
            <person name="Tomita M."/>
            <person name="Arakawa K."/>
        </authorList>
    </citation>
    <scope>NUCLEOTIDE SEQUENCE [LARGE SCALE GENOMIC DNA]</scope>
</reference>
<protein>
    <submittedName>
        <fullName evidence="1">Uncharacterized protein</fullName>
    </submittedName>
</protein>
<evidence type="ECO:0000313" key="2">
    <source>
        <dbReference type="Proteomes" id="UP000499080"/>
    </source>
</evidence>
<evidence type="ECO:0000313" key="1">
    <source>
        <dbReference type="EMBL" id="GBL93983.1"/>
    </source>
</evidence>
<keyword evidence="2" id="KW-1185">Reference proteome</keyword>
<dbReference type="AlphaFoldDB" id="A0A4Y2BPW9"/>
<comment type="caution">
    <text evidence="1">The sequence shown here is derived from an EMBL/GenBank/DDBJ whole genome shotgun (WGS) entry which is preliminary data.</text>
</comment>
<name>A0A4Y2BPW9_ARAVE</name>